<keyword evidence="3" id="KW-1185">Reference proteome</keyword>
<gene>
    <name evidence="2" type="ORF">B0H16DRAFT_1484946</name>
</gene>
<sequence>MHTVSLARRDSHFAEPEAPPPPVVQLLIHTDFATPPSTVLSIHEDFGSSTQKRVKFADDDSDTHDVHNMYPPLVNYENIIGVPKHPSTVAVENSPKWLSSKTETKTIKEFIHNLVAKYLDETKSYKFQDEEALAEVSRQAAQAFPILRKYENDWGTHGILMHRLKNTSNKAARKAAKDVVDVVTDVVKKGKVGKATSMRLRSNKVP</sequence>
<organism evidence="2 3">
    <name type="scientific">Mycena metata</name>
    <dbReference type="NCBI Taxonomy" id="1033252"/>
    <lineage>
        <taxon>Eukaryota</taxon>
        <taxon>Fungi</taxon>
        <taxon>Dikarya</taxon>
        <taxon>Basidiomycota</taxon>
        <taxon>Agaricomycotina</taxon>
        <taxon>Agaricomycetes</taxon>
        <taxon>Agaricomycetidae</taxon>
        <taxon>Agaricales</taxon>
        <taxon>Marasmiineae</taxon>
        <taxon>Mycenaceae</taxon>
        <taxon>Mycena</taxon>
    </lineage>
</organism>
<reference evidence="2" key="1">
    <citation type="submission" date="2023-03" db="EMBL/GenBank/DDBJ databases">
        <title>Massive genome expansion in bonnet fungi (Mycena s.s.) driven by repeated elements and novel gene families across ecological guilds.</title>
        <authorList>
            <consortium name="Lawrence Berkeley National Laboratory"/>
            <person name="Harder C.B."/>
            <person name="Miyauchi S."/>
            <person name="Viragh M."/>
            <person name="Kuo A."/>
            <person name="Thoen E."/>
            <person name="Andreopoulos B."/>
            <person name="Lu D."/>
            <person name="Skrede I."/>
            <person name="Drula E."/>
            <person name="Henrissat B."/>
            <person name="Morin E."/>
            <person name="Kohler A."/>
            <person name="Barry K."/>
            <person name="LaButti K."/>
            <person name="Morin E."/>
            <person name="Salamov A."/>
            <person name="Lipzen A."/>
            <person name="Mereny Z."/>
            <person name="Hegedus B."/>
            <person name="Baldrian P."/>
            <person name="Stursova M."/>
            <person name="Weitz H."/>
            <person name="Taylor A."/>
            <person name="Grigoriev I.V."/>
            <person name="Nagy L.G."/>
            <person name="Martin F."/>
            <person name="Kauserud H."/>
        </authorList>
    </citation>
    <scope>NUCLEOTIDE SEQUENCE</scope>
    <source>
        <strain evidence="2">CBHHK182m</strain>
    </source>
</reference>
<name>A0AAD7GLK1_9AGAR</name>
<evidence type="ECO:0000313" key="3">
    <source>
        <dbReference type="Proteomes" id="UP001215598"/>
    </source>
</evidence>
<dbReference type="AlphaFoldDB" id="A0AAD7GLK1"/>
<evidence type="ECO:0000313" key="2">
    <source>
        <dbReference type="EMBL" id="KAJ7696663.1"/>
    </source>
</evidence>
<evidence type="ECO:0000256" key="1">
    <source>
        <dbReference type="SAM" id="MobiDB-lite"/>
    </source>
</evidence>
<accession>A0AAD7GLK1</accession>
<feature type="region of interest" description="Disordered" evidence="1">
    <location>
        <begin position="1"/>
        <end position="21"/>
    </location>
</feature>
<comment type="caution">
    <text evidence="2">The sequence shown here is derived from an EMBL/GenBank/DDBJ whole genome shotgun (WGS) entry which is preliminary data.</text>
</comment>
<dbReference type="Proteomes" id="UP001215598">
    <property type="component" value="Unassembled WGS sequence"/>
</dbReference>
<proteinExistence type="predicted"/>
<dbReference type="EMBL" id="JARKIB010000624">
    <property type="protein sequence ID" value="KAJ7696663.1"/>
    <property type="molecule type" value="Genomic_DNA"/>
</dbReference>
<protein>
    <submittedName>
        <fullName evidence="2">Uncharacterized protein</fullName>
    </submittedName>
</protein>